<evidence type="ECO:0000256" key="1">
    <source>
        <dbReference type="ARBA" id="ARBA00004123"/>
    </source>
</evidence>
<feature type="compositionally biased region" description="Acidic residues" evidence="3">
    <location>
        <begin position="313"/>
        <end position="322"/>
    </location>
</feature>
<dbReference type="InterPro" id="IPR039896">
    <property type="entry name" value="Red-like"/>
</dbReference>
<keyword evidence="6" id="KW-1185">Reference proteome</keyword>
<comment type="caution">
    <text evidence="5">The sequence shown here is derived from an EMBL/GenBank/DDBJ whole genome shotgun (WGS) entry which is preliminary data.</text>
</comment>
<evidence type="ECO:0000259" key="4">
    <source>
        <dbReference type="Pfam" id="PF07808"/>
    </source>
</evidence>
<reference evidence="5 6" key="2">
    <citation type="journal article" date="2021" name="Curr. Genet.">
        <title>Genetic response to nitrogen starvation in the aggressive Eucalyptus foliar pathogen Teratosphaeria destructans.</title>
        <authorList>
            <person name="Havenga M."/>
            <person name="Wingfield B.D."/>
            <person name="Wingfield M.J."/>
            <person name="Dreyer L.L."/>
            <person name="Roets F."/>
            <person name="Aylward J."/>
        </authorList>
    </citation>
    <scope>NUCLEOTIDE SEQUENCE [LARGE SCALE GENOMIC DNA]</scope>
    <source>
        <strain evidence="5">CMW44962</strain>
    </source>
</reference>
<feature type="compositionally biased region" description="Basic and acidic residues" evidence="3">
    <location>
        <begin position="402"/>
        <end position="411"/>
    </location>
</feature>
<keyword evidence="2" id="KW-0539">Nucleus</keyword>
<gene>
    <name evidence="5" type="ORF">Tdes44962_MAKER05194</name>
</gene>
<sequence>MNNSQFRKLLSDQNGEQSQNAQPKPAHQAFGLKKASLVPMTPRNVKGGIGVDFARQVRERNAALRPTKKFKSSQPRGVKYGEGYTDRAKARGEADAEEPDSKAARIQALEEQMKLGQISQETFEALRDEITGGDVSTTHLVKGLDRRLLERVRRGEDVLGTGSGGEPSGPPADVDDELDKLGQKEVETVEKAKAEKKGTMASPNMIIGMKRSRDEIMAELKAQRQAAKEAKAAQEKATLGDRWRKVGELKSRVEVDCKGREVLITVDEDGTVKKRVRKVAAQPEETKGGVLDPNKPVLGSEAIIPAQAPKPAEEEDSSDGDIFEGVGTEYDPLGGAEEDSDEDSDDEETQASKRPRAEQAAPESPGVPSEDRSESGEASPPPPAETHSKLAPTSKRNYFGDSAKDEEKTSADRFAGIENVLKKAAKLDASTEDDLGSDEEAQAKRRKRAQMLAQQDRDMEDMDMGFGGSRFDDAEEAEAGDSKVRLSEWTNGDGDGDGKAGGKKKRERKPKRRKGDASNMNDIMRVIEGRKAGGK</sequence>
<reference evidence="5 6" key="1">
    <citation type="journal article" date="2018" name="IMA Fungus">
        <title>IMA Genome-F 10: Nine draft genome sequences of Claviceps purpurea s.lat., including C. arundinis, C. humidiphila, and C. cf. spartinae, pseudomolecules for the pitch canker pathogen Fusarium circinatum, draft genome of Davidsoniella eucalypti, Grosmannia galeiformis, Quambalaria eucalypti, and Teratosphaeria destructans.</title>
        <authorList>
            <person name="Wingfield B.D."/>
            <person name="Liu M."/>
            <person name="Nguyen H.D."/>
            <person name="Lane F.A."/>
            <person name="Morgan S.W."/>
            <person name="De Vos L."/>
            <person name="Wilken P.M."/>
            <person name="Duong T.A."/>
            <person name="Aylward J."/>
            <person name="Coetzee M.P."/>
            <person name="Dadej K."/>
            <person name="De Beer Z.W."/>
            <person name="Findlay W."/>
            <person name="Havenga M."/>
            <person name="Kolarik M."/>
            <person name="Menzies J.G."/>
            <person name="Naidoo K."/>
            <person name="Pochopski O."/>
            <person name="Shoukouhi P."/>
            <person name="Santana Q.C."/>
            <person name="Seifert K.A."/>
            <person name="Soal N."/>
            <person name="Steenkamp E.T."/>
            <person name="Tatham C.T."/>
            <person name="van der Nest M.A."/>
            <person name="Wingfield M.J."/>
        </authorList>
    </citation>
    <scope>NUCLEOTIDE SEQUENCE [LARGE SCALE GENOMIC DNA]</scope>
    <source>
        <strain evidence="5">CMW44962</strain>
    </source>
</reference>
<evidence type="ECO:0000313" key="6">
    <source>
        <dbReference type="Proteomes" id="UP001138500"/>
    </source>
</evidence>
<evidence type="ECO:0000313" key="5">
    <source>
        <dbReference type="EMBL" id="KAH9819794.1"/>
    </source>
</evidence>
<feature type="region of interest" description="Disordered" evidence="3">
    <location>
        <begin position="155"/>
        <end position="180"/>
    </location>
</feature>
<feature type="compositionally biased region" description="Basic and acidic residues" evidence="3">
    <location>
        <begin position="84"/>
        <end position="101"/>
    </location>
</feature>
<feature type="domain" description="RED-like N-terminal" evidence="4">
    <location>
        <begin position="79"/>
        <end position="154"/>
    </location>
</feature>
<name>A0A9W7SKD7_9PEZI</name>
<feature type="region of interest" description="Disordered" evidence="3">
    <location>
        <begin position="1"/>
        <end position="46"/>
    </location>
</feature>
<feature type="compositionally biased region" description="Acidic residues" evidence="3">
    <location>
        <begin position="336"/>
        <end position="349"/>
    </location>
</feature>
<dbReference type="AlphaFoldDB" id="A0A9W7SKD7"/>
<dbReference type="PANTHER" id="PTHR12765">
    <property type="entry name" value="RED PROTEIN IK FACTOR CYTOKINE IK"/>
    <property type="match status" value="1"/>
</dbReference>
<protein>
    <submittedName>
        <fullName evidence="5">RED-like protein N-terminal region</fullName>
    </submittedName>
</protein>
<feature type="compositionally biased region" description="Acidic residues" evidence="3">
    <location>
        <begin position="430"/>
        <end position="440"/>
    </location>
</feature>
<dbReference type="InterPro" id="IPR012916">
    <property type="entry name" value="RED_N"/>
</dbReference>
<proteinExistence type="predicted"/>
<feature type="compositionally biased region" description="Polar residues" evidence="3">
    <location>
        <begin position="1"/>
        <end position="22"/>
    </location>
</feature>
<feature type="region of interest" description="Disordered" evidence="3">
    <location>
        <begin position="277"/>
        <end position="535"/>
    </location>
</feature>
<feature type="compositionally biased region" description="Basic residues" evidence="3">
    <location>
        <begin position="501"/>
        <end position="514"/>
    </location>
</feature>
<evidence type="ECO:0000256" key="2">
    <source>
        <dbReference type="ARBA" id="ARBA00023242"/>
    </source>
</evidence>
<dbReference type="GO" id="GO:0005634">
    <property type="term" value="C:nucleus"/>
    <property type="evidence" value="ECO:0007669"/>
    <property type="project" value="UniProtKB-SubCell"/>
</dbReference>
<accession>A0A9W7SKD7</accession>
<feature type="region of interest" description="Disordered" evidence="3">
    <location>
        <begin position="64"/>
        <end position="101"/>
    </location>
</feature>
<dbReference type="EMBL" id="RIBY02002312">
    <property type="protein sequence ID" value="KAH9819794.1"/>
    <property type="molecule type" value="Genomic_DNA"/>
</dbReference>
<dbReference type="OrthoDB" id="3366823at2759"/>
<feature type="compositionally biased region" description="Basic and acidic residues" evidence="3">
    <location>
        <begin position="525"/>
        <end position="535"/>
    </location>
</feature>
<dbReference type="Pfam" id="PF07808">
    <property type="entry name" value="RED_N"/>
    <property type="match status" value="1"/>
</dbReference>
<evidence type="ECO:0000256" key="3">
    <source>
        <dbReference type="SAM" id="MobiDB-lite"/>
    </source>
</evidence>
<dbReference type="Proteomes" id="UP001138500">
    <property type="component" value="Unassembled WGS sequence"/>
</dbReference>
<comment type="subcellular location">
    <subcellularLocation>
        <location evidence="1">Nucleus</location>
    </subcellularLocation>
</comment>
<organism evidence="5 6">
    <name type="scientific">Teratosphaeria destructans</name>
    <dbReference type="NCBI Taxonomy" id="418781"/>
    <lineage>
        <taxon>Eukaryota</taxon>
        <taxon>Fungi</taxon>
        <taxon>Dikarya</taxon>
        <taxon>Ascomycota</taxon>
        <taxon>Pezizomycotina</taxon>
        <taxon>Dothideomycetes</taxon>
        <taxon>Dothideomycetidae</taxon>
        <taxon>Mycosphaerellales</taxon>
        <taxon>Teratosphaeriaceae</taxon>
        <taxon>Teratosphaeria</taxon>
    </lineage>
</organism>